<keyword evidence="3" id="KW-1185">Reference proteome</keyword>
<reference evidence="2 3" key="1">
    <citation type="journal article" date="2016" name="PLoS ONE">
        <title>A First Insight into the Genome of the Filter-Feeder Mussel Mytilus galloprovincialis.</title>
        <authorList>
            <person name="Murgarella M."/>
            <person name="Puiu D."/>
            <person name="Novoa B."/>
            <person name="Figueras A."/>
            <person name="Posada D."/>
            <person name="Canchaya C."/>
        </authorList>
    </citation>
    <scope>NUCLEOTIDE SEQUENCE [LARGE SCALE GENOMIC DNA]</scope>
    <source>
        <tissue evidence="2">Muscle</tissue>
    </source>
</reference>
<accession>A0A3L5TVJ5</accession>
<name>A0A3L5TVJ5_MYTGA</name>
<sequence>MGYLKLTILVITVVIGLQHGPVHISCQLFPPPLGLGFPPPGPPFLVPPGGRLLPIPVPRPVPVPIPRDRSDDRRIVLVNDEPRPIGPLLPLLLLPLLFIGSPPILMTTTPAPTPAQTTPPPVTVLVTVPG</sequence>
<dbReference type="EMBL" id="KV581282">
    <property type="protein sequence ID" value="OPL33863.1"/>
    <property type="molecule type" value="Genomic_DNA"/>
</dbReference>
<dbReference type="AlphaFoldDB" id="A0A3L5TVJ5"/>
<evidence type="ECO:0000313" key="3">
    <source>
        <dbReference type="Proteomes" id="UP000266721"/>
    </source>
</evidence>
<proteinExistence type="predicted"/>
<keyword evidence="1" id="KW-0732">Signal</keyword>
<evidence type="ECO:0000256" key="1">
    <source>
        <dbReference type="SAM" id="SignalP"/>
    </source>
</evidence>
<evidence type="ECO:0000313" key="2">
    <source>
        <dbReference type="EMBL" id="OPL33863.1"/>
    </source>
</evidence>
<protein>
    <submittedName>
        <fullName evidence="2">Uncharacterized protein</fullName>
    </submittedName>
</protein>
<dbReference type="Proteomes" id="UP000266721">
    <property type="component" value="Unassembled WGS sequence"/>
</dbReference>
<comment type="caution">
    <text evidence="2">The sequence shown here is derived from an EMBL/GenBank/DDBJ whole genome shotgun (WGS) entry which is preliminary data.</text>
</comment>
<gene>
    <name evidence="2" type="ORF">AM593_00777</name>
</gene>
<feature type="chain" id="PRO_5018264500" evidence="1">
    <location>
        <begin position="17"/>
        <end position="130"/>
    </location>
</feature>
<organism evidence="2 3">
    <name type="scientific">Mytilus galloprovincialis</name>
    <name type="common">Mediterranean mussel</name>
    <dbReference type="NCBI Taxonomy" id="29158"/>
    <lineage>
        <taxon>Eukaryota</taxon>
        <taxon>Metazoa</taxon>
        <taxon>Spiralia</taxon>
        <taxon>Lophotrochozoa</taxon>
        <taxon>Mollusca</taxon>
        <taxon>Bivalvia</taxon>
        <taxon>Autobranchia</taxon>
        <taxon>Pteriomorphia</taxon>
        <taxon>Mytilida</taxon>
        <taxon>Mytiloidea</taxon>
        <taxon>Mytilidae</taxon>
        <taxon>Mytilinae</taxon>
        <taxon>Mytilus</taxon>
    </lineage>
</organism>
<feature type="signal peptide" evidence="1">
    <location>
        <begin position="1"/>
        <end position="16"/>
    </location>
</feature>
<feature type="non-terminal residue" evidence="2">
    <location>
        <position position="1"/>
    </location>
</feature>